<feature type="non-terminal residue" evidence="1">
    <location>
        <position position="84"/>
    </location>
</feature>
<name>A0ACA9SQ87_9GLOM</name>
<keyword evidence="2" id="KW-1185">Reference proteome</keyword>
<evidence type="ECO:0000313" key="1">
    <source>
        <dbReference type="EMBL" id="CAG8844713.1"/>
    </source>
</evidence>
<organism evidence="1 2">
    <name type="scientific">Racocetra persica</name>
    <dbReference type="NCBI Taxonomy" id="160502"/>
    <lineage>
        <taxon>Eukaryota</taxon>
        <taxon>Fungi</taxon>
        <taxon>Fungi incertae sedis</taxon>
        <taxon>Mucoromycota</taxon>
        <taxon>Glomeromycotina</taxon>
        <taxon>Glomeromycetes</taxon>
        <taxon>Diversisporales</taxon>
        <taxon>Gigasporaceae</taxon>
        <taxon>Racocetra</taxon>
    </lineage>
</organism>
<proteinExistence type="predicted"/>
<dbReference type="Proteomes" id="UP000789920">
    <property type="component" value="Unassembled WGS sequence"/>
</dbReference>
<gene>
    <name evidence="1" type="ORF">RPERSI_LOCUS33326</name>
</gene>
<sequence length="84" mass="9572">QEYGSELATERVEERLTPIMNEENITNVNTSEPKKSFTKKHQASTLLGLKSSQTITSDNMNEEYVKKVKSNNQQVKKIKASQNK</sequence>
<evidence type="ECO:0000313" key="2">
    <source>
        <dbReference type="Proteomes" id="UP000789920"/>
    </source>
</evidence>
<reference evidence="1" key="1">
    <citation type="submission" date="2021-06" db="EMBL/GenBank/DDBJ databases">
        <authorList>
            <person name="Kallberg Y."/>
            <person name="Tangrot J."/>
            <person name="Rosling A."/>
        </authorList>
    </citation>
    <scope>NUCLEOTIDE SEQUENCE</scope>
    <source>
        <strain evidence="1">MA461A</strain>
    </source>
</reference>
<dbReference type="EMBL" id="CAJVQC010143768">
    <property type="protein sequence ID" value="CAG8844713.1"/>
    <property type="molecule type" value="Genomic_DNA"/>
</dbReference>
<comment type="caution">
    <text evidence="1">The sequence shown here is derived from an EMBL/GenBank/DDBJ whole genome shotgun (WGS) entry which is preliminary data.</text>
</comment>
<accession>A0ACA9SQ87</accession>
<protein>
    <submittedName>
        <fullName evidence="1">14478_t:CDS:1</fullName>
    </submittedName>
</protein>
<feature type="non-terminal residue" evidence="1">
    <location>
        <position position="1"/>
    </location>
</feature>